<organism evidence="1 2">
    <name type="scientific">Glossina palpalis gambiensis</name>
    <dbReference type="NCBI Taxonomy" id="67801"/>
    <lineage>
        <taxon>Eukaryota</taxon>
        <taxon>Metazoa</taxon>
        <taxon>Ecdysozoa</taxon>
        <taxon>Arthropoda</taxon>
        <taxon>Hexapoda</taxon>
        <taxon>Insecta</taxon>
        <taxon>Pterygota</taxon>
        <taxon>Neoptera</taxon>
        <taxon>Endopterygota</taxon>
        <taxon>Diptera</taxon>
        <taxon>Brachycera</taxon>
        <taxon>Muscomorpha</taxon>
        <taxon>Hippoboscoidea</taxon>
        <taxon>Glossinidae</taxon>
        <taxon>Glossina</taxon>
    </lineage>
</organism>
<protein>
    <submittedName>
        <fullName evidence="1">Uncharacterized protein</fullName>
    </submittedName>
</protein>
<keyword evidence="2" id="KW-1185">Reference proteome</keyword>
<evidence type="ECO:0000313" key="1">
    <source>
        <dbReference type="EnsemblMetazoa" id="GPPI050550-PA"/>
    </source>
</evidence>
<dbReference type="AlphaFoldDB" id="A0A1B0C6M1"/>
<dbReference type="EnsemblMetazoa" id="GPPI050550-RA">
    <property type="protein sequence ID" value="GPPI050550-PA"/>
    <property type="gene ID" value="GPPI050550"/>
</dbReference>
<reference evidence="2" key="1">
    <citation type="submission" date="2015-01" db="EMBL/GenBank/DDBJ databases">
        <authorList>
            <person name="Aksoy S."/>
            <person name="Warren W."/>
            <person name="Wilson R.K."/>
        </authorList>
    </citation>
    <scope>NUCLEOTIDE SEQUENCE [LARGE SCALE GENOMIC DNA]</scope>
    <source>
        <strain evidence="2">IAEA</strain>
    </source>
</reference>
<evidence type="ECO:0000313" key="2">
    <source>
        <dbReference type="Proteomes" id="UP000092460"/>
    </source>
</evidence>
<dbReference type="Proteomes" id="UP000092460">
    <property type="component" value="Unassembled WGS sequence"/>
</dbReference>
<reference evidence="1" key="2">
    <citation type="submission" date="2020-05" db="UniProtKB">
        <authorList>
            <consortium name="EnsemblMetazoa"/>
        </authorList>
    </citation>
    <scope>IDENTIFICATION</scope>
    <source>
        <strain evidence="1">IAEA</strain>
    </source>
</reference>
<sequence>MPAGRSTAVIATARLNTSNTSRDRNDADDNTSVIDLTSFNNSPQLNCFDNSNMQPEVAASIVTLHNFRAAAQKCGASTPKYNSTADLPAKETKRNKYDYDVVALPRDIIVTVPDFLHNLPSTNNCTEFKKALIETHSLNEGQK</sequence>
<dbReference type="VEuPathDB" id="VectorBase:GPPI050550"/>
<proteinExistence type="predicted"/>
<accession>A0A1B0C6M1</accession>
<name>A0A1B0C6M1_9MUSC</name>
<dbReference type="EMBL" id="JXJN01026777">
    <property type="status" value="NOT_ANNOTATED_CDS"/>
    <property type="molecule type" value="Genomic_DNA"/>
</dbReference>